<dbReference type="Proteomes" id="UP001589838">
    <property type="component" value="Unassembled WGS sequence"/>
</dbReference>
<dbReference type="GO" id="GO:0004860">
    <property type="term" value="F:protein kinase inhibitor activity"/>
    <property type="evidence" value="ECO:0007669"/>
    <property type="project" value="UniProtKB-KW"/>
</dbReference>
<keyword evidence="2" id="KW-1185">Reference proteome</keyword>
<dbReference type="EMBL" id="JBHLUX010000026">
    <property type="protein sequence ID" value="MFC0470835.1"/>
    <property type="molecule type" value="Genomic_DNA"/>
</dbReference>
<gene>
    <name evidence="1" type="primary">sda</name>
    <name evidence="1" type="ORF">ACFFHM_10095</name>
</gene>
<accession>A0ABV6KC05</accession>
<sequence>MVSLLDDKILLESYHEAIKLNLDREFISILKDEIKERGLYNELKKSKSLVAF</sequence>
<comment type="caution">
    <text evidence="1">The sequence shown here is derived from an EMBL/GenBank/DDBJ whole genome shotgun (WGS) entry which is preliminary data.</text>
</comment>
<dbReference type="Pfam" id="PF08970">
    <property type="entry name" value="Sda"/>
    <property type="match status" value="1"/>
</dbReference>
<evidence type="ECO:0000313" key="2">
    <source>
        <dbReference type="Proteomes" id="UP001589838"/>
    </source>
</evidence>
<dbReference type="Gene3D" id="1.10.287.1100">
    <property type="entry name" value="Sporulation inhibitor A"/>
    <property type="match status" value="1"/>
</dbReference>
<name>A0ABV6KC05_9BACI</name>
<dbReference type="InterPro" id="IPR015064">
    <property type="entry name" value="Sda"/>
</dbReference>
<evidence type="ECO:0000313" key="1">
    <source>
        <dbReference type="EMBL" id="MFC0470835.1"/>
    </source>
</evidence>
<dbReference type="RefSeq" id="WP_335963797.1">
    <property type="nucleotide sequence ID" value="NZ_JAXBLX010000063.1"/>
</dbReference>
<organism evidence="1 2">
    <name type="scientific">Halalkalibacter kiskunsagensis</name>
    <dbReference type="NCBI Taxonomy" id="1548599"/>
    <lineage>
        <taxon>Bacteria</taxon>
        <taxon>Bacillati</taxon>
        <taxon>Bacillota</taxon>
        <taxon>Bacilli</taxon>
        <taxon>Bacillales</taxon>
        <taxon>Bacillaceae</taxon>
        <taxon>Halalkalibacter</taxon>
    </lineage>
</organism>
<reference evidence="1 2" key="1">
    <citation type="submission" date="2024-09" db="EMBL/GenBank/DDBJ databases">
        <authorList>
            <person name="Sun Q."/>
            <person name="Mori K."/>
        </authorList>
    </citation>
    <scope>NUCLEOTIDE SEQUENCE [LARGE SCALE GENOMIC DNA]</scope>
    <source>
        <strain evidence="1 2">NCAIM B.02610</strain>
    </source>
</reference>
<proteinExistence type="predicted"/>
<keyword evidence="1" id="KW-0649">Protein kinase inhibitor</keyword>
<dbReference type="InterPro" id="IPR036916">
    <property type="entry name" value="Sda_sf"/>
</dbReference>
<protein>
    <submittedName>
        <fullName evidence="1">Sporulation histidine kinase inhibitor Sda</fullName>
    </submittedName>
</protein>
<dbReference type="SUPFAM" id="SSF100985">
    <property type="entry name" value="Sporulation inhibitor Sda"/>
    <property type="match status" value="1"/>
</dbReference>